<accession>A0A316EG57</accession>
<keyword evidence="1" id="KW-0812">Transmembrane</keyword>
<keyword evidence="1" id="KW-1133">Transmembrane helix</keyword>
<keyword evidence="3" id="KW-1185">Reference proteome</keyword>
<organism evidence="2 3">
    <name type="scientific">Arcicella aurantiaca</name>
    <dbReference type="NCBI Taxonomy" id="591202"/>
    <lineage>
        <taxon>Bacteria</taxon>
        <taxon>Pseudomonadati</taxon>
        <taxon>Bacteroidota</taxon>
        <taxon>Cytophagia</taxon>
        <taxon>Cytophagales</taxon>
        <taxon>Flectobacillaceae</taxon>
        <taxon>Arcicella</taxon>
    </lineage>
</organism>
<sequence>MIITYVCFHNELPTLSHKLYEIMNTSRSSDKDSFATIFVRSLFYTTPFGMFLTASNFMFEYVRKYYFDWLIVLIPTVLFLIGCTIYEMFIIYKHERKAIIRRKLYEAKSARYRISKSELVTS</sequence>
<protein>
    <submittedName>
        <fullName evidence="2">Uncharacterized protein</fullName>
    </submittedName>
</protein>
<dbReference type="AlphaFoldDB" id="A0A316EG57"/>
<dbReference type="EMBL" id="QGGO01000002">
    <property type="protein sequence ID" value="PWK29081.1"/>
    <property type="molecule type" value="Genomic_DNA"/>
</dbReference>
<name>A0A316EG57_9BACT</name>
<evidence type="ECO:0000256" key="1">
    <source>
        <dbReference type="SAM" id="Phobius"/>
    </source>
</evidence>
<comment type="caution">
    <text evidence="2">The sequence shown here is derived from an EMBL/GenBank/DDBJ whole genome shotgun (WGS) entry which is preliminary data.</text>
</comment>
<feature type="transmembrane region" description="Helical" evidence="1">
    <location>
        <begin position="37"/>
        <end position="57"/>
    </location>
</feature>
<feature type="transmembrane region" description="Helical" evidence="1">
    <location>
        <begin position="69"/>
        <end position="92"/>
    </location>
</feature>
<proteinExistence type="predicted"/>
<gene>
    <name evidence="2" type="ORF">LV89_00635</name>
</gene>
<evidence type="ECO:0000313" key="3">
    <source>
        <dbReference type="Proteomes" id="UP000245489"/>
    </source>
</evidence>
<reference evidence="2 3" key="1">
    <citation type="submission" date="2018-05" db="EMBL/GenBank/DDBJ databases">
        <title>Genomic Encyclopedia of Archaeal and Bacterial Type Strains, Phase II (KMG-II): from individual species to whole genera.</title>
        <authorList>
            <person name="Goeker M."/>
        </authorList>
    </citation>
    <scope>NUCLEOTIDE SEQUENCE [LARGE SCALE GENOMIC DNA]</scope>
    <source>
        <strain evidence="2 3">DSM 22214</strain>
    </source>
</reference>
<dbReference type="Proteomes" id="UP000245489">
    <property type="component" value="Unassembled WGS sequence"/>
</dbReference>
<keyword evidence="1" id="KW-0472">Membrane</keyword>
<evidence type="ECO:0000313" key="2">
    <source>
        <dbReference type="EMBL" id="PWK29081.1"/>
    </source>
</evidence>